<evidence type="ECO:0000256" key="6">
    <source>
        <dbReference type="ARBA" id="ARBA00023065"/>
    </source>
</evidence>
<keyword evidence="5 8" id="KW-1133">Transmembrane helix</keyword>
<evidence type="ECO:0000256" key="8">
    <source>
        <dbReference type="RuleBase" id="RU364131"/>
    </source>
</evidence>
<comment type="caution">
    <text evidence="9">The sequence shown here is derived from an EMBL/GenBank/DDBJ whole genome shotgun (WGS) entry which is preliminary data.</text>
</comment>
<dbReference type="EMBL" id="JAOPHQ010004119">
    <property type="protein sequence ID" value="KAK0140433.1"/>
    <property type="molecule type" value="Genomic_DNA"/>
</dbReference>
<dbReference type="PANTHER" id="PTHR14132:SF22">
    <property type="entry name" value="FXYD DOMAIN-CONTAINING ION TRANSPORT REGULATOR"/>
    <property type="match status" value="1"/>
</dbReference>
<dbReference type="PROSITE" id="PS01310">
    <property type="entry name" value="FXYD"/>
    <property type="match status" value="1"/>
</dbReference>
<evidence type="ECO:0000313" key="10">
    <source>
        <dbReference type="Proteomes" id="UP001174136"/>
    </source>
</evidence>
<comment type="subcellular location">
    <subcellularLocation>
        <location evidence="1">Membrane</location>
        <topology evidence="1">Single-pass membrane protein</topology>
    </subcellularLocation>
</comment>
<dbReference type="InterPro" id="IPR047297">
    <property type="entry name" value="FXYD_motif"/>
</dbReference>
<keyword evidence="6 8" id="KW-0406">Ion transport</keyword>
<evidence type="ECO:0000256" key="4">
    <source>
        <dbReference type="ARBA" id="ARBA00022692"/>
    </source>
</evidence>
<name>A0AA47NXE3_MERPO</name>
<evidence type="ECO:0000256" key="7">
    <source>
        <dbReference type="ARBA" id="ARBA00023136"/>
    </source>
</evidence>
<dbReference type="InterPro" id="IPR047284">
    <property type="entry name" value="FXYD7"/>
</dbReference>
<dbReference type="PANTHER" id="PTHR14132">
    <property type="entry name" value="SODIUM/POTASSIUM-TRANSPORTING ATPASE SUBUNIT GAMMA"/>
    <property type="match status" value="1"/>
</dbReference>
<reference evidence="9" key="1">
    <citation type="journal article" date="2023" name="Front. Mar. Sci.">
        <title>A new Merluccius polli reference genome to investigate the effects of global change in West African waters.</title>
        <authorList>
            <person name="Mateo J.L."/>
            <person name="Blanco-Fernandez C."/>
            <person name="Garcia-Vazquez E."/>
            <person name="Machado-Schiaffino G."/>
        </authorList>
    </citation>
    <scope>NUCLEOTIDE SEQUENCE</scope>
    <source>
        <strain evidence="9">C29</strain>
        <tissue evidence="9">Fin</tissue>
    </source>
</reference>
<organism evidence="9 10">
    <name type="scientific">Merluccius polli</name>
    <name type="common">Benguela hake</name>
    <name type="synonym">Merluccius cadenati</name>
    <dbReference type="NCBI Taxonomy" id="89951"/>
    <lineage>
        <taxon>Eukaryota</taxon>
        <taxon>Metazoa</taxon>
        <taxon>Chordata</taxon>
        <taxon>Craniata</taxon>
        <taxon>Vertebrata</taxon>
        <taxon>Euteleostomi</taxon>
        <taxon>Actinopterygii</taxon>
        <taxon>Neopterygii</taxon>
        <taxon>Teleostei</taxon>
        <taxon>Neoteleostei</taxon>
        <taxon>Acanthomorphata</taxon>
        <taxon>Zeiogadaria</taxon>
        <taxon>Gadariae</taxon>
        <taxon>Gadiformes</taxon>
        <taxon>Gadoidei</taxon>
        <taxon>Merlucciidae</taxon>
        <taxon>Merluccius</taxon>
    </lineage>
</organism>
<dbReference type="InterPro" id="IPR000272">
    <property type="entry name" value="Ion-transport_regulator_FXYD"/>
</dbReference>
<dbReference type="Gene3D" id="1.20.5.780">
    <property type="entry name" value="Single helix bin"/>
    <property type="match status" value="1"/>
</dbReference>
<keyword evidence="10" id="KW-1185">Reference proteome</keyword>
<dbReference type="GO" id="GO:0016020">
    <property type="term" value="C:membrane"/>
    <property type="evidence" value="ECO:0007669"/>
    <property type="project" value="UniProtKB-SubCell"/>
</dbReference>
<keyword evidence="4 8" id="KW-0812">Transmembrane</keyword>
<keyword evidence="7 8" id="KW-0472">Membrane</keyword>
<evidence type="ECO:0000313" key="9">
    <source>
        <dbReference type="EMBL" id="KAK0140433.1"/>
    </source>
</evidence>
<dbReference type="GO" id="GO:0043269">
    <property type="term" value="P:regulation of monoatomic ion transport"/>
    <property type="evidence" value="ECO:0007669"/>
    <property type="project" value="InterPro"/>
</dbReference>
<comment type="similarity">
    <text evidence="2 8">Belongs to the FXYD family.</text>
</comment>
<accession>A0AA47NXE3</accession>
<dbReference type="GO" id="GO:0017080">
    <property type="term" value="F:sodium channel regulator activity"/>
    <property type="evidence" value="ECO:0007669"/>
    <property type="project" value="TreeGrafter"/>
</dbReference>
<dbReference type="Pfam" id="PF02038">
    <property type="entry name" value="ATP1G1_PLM_MAT8"/>
    <property type="match status" value="1"/>
</dbReference>
<evidence type="ECO:0000256" key="3">
    <source>
        <dbReference type="ARBA" id="ARBA00022448"/>
    </source>
</evidence>
<dbReference type="CDD" id="cd20325">
    <property type="entry name" value="FXYD7"/>
    <property type="match status" value="1"/>
</dbReference>
<gene>
    <name evidence="9" type="ORF">N1851_022595</name>
</gene>
<feature type="transmembrane region" description="Helical" evidence="8">
    <location>
        <begin position="20"/>
        <end position="41"/>
    </location>
</feature>
<keyword evidence="3 8" id="KW-0813">Transport</keyword>
<protein>
    <recommendedName>
        <fullName evidence="8">FXYD domain-containing ion transport regulator</fullName>
    </recommendedName>
</protein>
<proteinExistence type="inferred from homology"/>
<evidence type="ECO:0000256" key="5">
    <source>
        <dbReference type="ARBA" id="ARBA00022989"/>
    </source>
</evidence>
<sequence>MYPDQSDFDYDYETLRTTGVILATIMFVSGILIALITFTLCPCKPKTKPEIIETKSADYPLKNKARPEDSCVHAFITSRLDDCRGLLAGLLGYWLLCLRPEHVNTLHQLLNPCIGCPYVRDLTSKYDCLAINPINHSKAECRRRNH</sequence>
<evidence type="ECO:0000256" key="1">
    <source>
        <dbReference type="ARBA" id="ARBA00004167"/>
    </source>
</evidence>
<dbReference type="GO" id="GO:0006811">
    <property type="term" value="P:monoatomic ion transport"/>
    <property type="evidence" value="ECO:0007669"/>
    <property type="project" value="UniProtKB-KW"/>
</dbReference>
<evidence type="ECO:0000256" key="2">
    <source>
        <dbReference type="ARBA" id="ARBA00005948"/>
    </source>
</evidence>
<dbReference type="AlphaFoldDB" id="A0AA47NXE3"/>
<dbReference type="Proteomes" id="UP001174136">
    <property type="component" value="Unassembled WGS sequence"/>
</dbReference>